<feature type="compositionally biased region" description="Polar residues" evidence="1">
    <location>
        <begin position="307"/>
        <end position="322"/>
    </location>
</feature>
<dbReference type="AlphaFoldDB" id="A0A7I8V6J0"/>
<dbReference type="Proteomes" id="UP000549394">
    <property type="component" value="Unassembled WGS sequence"/>
</dbReference>
<feature type="region of interest" description="Disordered" evidence="1">
    <location>
        <begin position="291"/>
        <end position="339"/>
    </location>
</feature>
<keyword evidence="3" id="KW-1185">Reference proteome</keyword>
<gene>
    <name evidence="2" type="ORF">DGYR_LOCUS1047</name>
</gene>
<reference evidence="2 3" key="1">
    <citation type="submission" date="2020-08" db="EMBL/GenBank/DDBJ databases">
        <authorList>
            <person name="Hejnol A."/>
        </authorList>
    </citation>
    <scope>NUCLEOTIDE SEQUENCE [LARGE SCALE GENOMIC DNA]</scope>
</reference>
<sequence>MTSKKKKSITISVLPLKLNDFKDECRMGIVRREDASYLVVAKERKKLFREKVMDIKHIKVNEKLYFIWNENSYIFVKLSNKKKEEFLKQLLLKNLKPLTSKNSLQQVETNEKRLDNFIPQAPPLASSIIPKAPPVNLDDLTGPAHKISKEVNNEQKKENLTQAFANAIEGFELTKLKKVDSEKAHKPPAFDPARDIVGFDKGKLKKVILQVRSRDQWNGSKLAGVMVTMDNGEVEIEGRSDRAKFYKAESGDTGSQTSLVDLATIPERRNSLCPPPFPGYKPRASFQLDQPIVMDDTKLKDKRKKSTSSVKSISFEENSEPTCSCLGSRKRKSTKVEPA</sequence>
<organism evidence="2 3">
    <name type="scientific">Dimorphilus gyrociliatus</name>
    <dbReference type="NCBI Taxonomy" id="2664684"/>
    <lineage>
        <taxon>Eukaryota</taxon>
        <taxon>Metazoa</taxon>
        <taxon>Spiralia</taxon>
        <taxon>Lophotrochozoa</taxon>
        <taxon>Annelida</taxon>
        <taxon>Polychaeta</taxon>
        <taxon>Polychaeta incertae sedis</taxon>
        <taxon>Dinophilidae</taxon>
        <taxon>Dimorphilus</taxon>
    </lineage>
</organism>
<evidence type="ECO:0000313" key="2">
    <source>
        <dbReference type="EMBL" id="CAD5111816.1"/>
    </source>
</evidence>
<proteinExistence type="predicted"/>
<accession>A0A7I8V6J0</accession>
<comment type="caution">
    <text evidence="2">The sequence shown here is derived from an EMBL/GenBank/DDBJ whole genome shotgun (WGS) entry which is preliminary data.</text>
</comment>
<evidence type="ECO:0000256" key="1">
    <source>
        <dbReference type="SAM" id="MobiDB-lite"/>
    </source>
</evidence>
<dbReference type="EMBL" id="CAJFCJ010000002">
    <property type="protein sequence ID" value="CAD5111816.1"/>
    <property type="molecule type" value="Genomic_DNA"/>
</dbReference>
<evidence type="ECO:0000313" key="3">
    <source>
        <dbReference type="Proteomes" id="UP000549394"/>
    </source>
</evidence>
<name>A0A7I8V6J0_9ANNE</name>
<protein>
    <submittedName>
        <fullName evidence="2">DgyrCDS1086</fullName>
    </submittedName>
</protein>